<evidence type="ECO:0000313" key="2">
    <source>
        <dbReference type="Proteomes" id="UP000509418"/>
    </source>
</evidence>
<gene>
    <name evidence="1" type="ORF">HUT05_44585</name>
</gene>
<dbReference type="InterPro" id="IPR045775">
    <property type="entry name" value="DUF6207"/>
</dbReference>
<evidence type="ECO:0000313" key="1">
    <source>
        <dbReference type="EMBL" id="QKZ23821.1"/>
    </source>
</evidence>
<dbReference type="AlphaFoldDB" id="A0A7H8TJX5"/>
<keyword evidence="2" id="KW-1185">Reference proteome</keyword>
<accession>A0A7H8TJX5</accession>
<dbReference type="Pfam" id="PF19711">
    <property type="entry name" value="DUF6207"/>
    <property type="match status" value="1"/>
</dbReference>
<reference evidence="1 2" key="1">
    <citation type="submission" date="2020-06" db="EMBL/GenBank/DDBJ databases">
        <title>Genome mining for natural products.</title>
        <authorList>
            <person name="Zhang B."/>
            <person name="Shi J."/>
            <person name="Ge H."/>
        </authorList>
    </citation>
    <scope>NUCLEOTIDE SEQUENCE [LARGE SCALE GENOMIC DNA]</scope>
    <source>
        <strain evidence="1 2">NA02069</strain>
    </source>
</reference>
<proteinExistence type="predicted"/>
<name>A0A7H8TJX5_STRCX</name>
<protein>
    <submittedName>
        <fullName evidence="1">Uncharacterized protein</fullName>
    </submittedName>
</protein>
<dbReference type="EMBL" id="CP056041">
    <property type="protein sequence ID" value="QKZ23821.1"/>
    <property type="molecule type" value="Genomic_DNA"/>
</dbReference>
<organism evidence="1 2">
    <name type="scientific">Streptomyces chartreusis</name>
    <dbReference type="NCBI Taxonomy" id="1969"/>
    <lineage>
        <taxon>Bacteria</taxon>
        <taxon>Bacillati</taxon>
        <taxon>Actinomycetota</taxon>
        <taxon>Actinomycetes</taxon>
        <taxon>Kitasatosporales</taxon>
        <taxon>Streptomycetaceae</taxon>
        <taxon>Streptomyces</taxon>
    </lineage>
</organism>
<dbReference type="Proteomes" id="UP000509418">
    <property type="component" value="Chromosome"/>
</dbReference>
<sequence length="88" mass="9575">MPYMDPINEVHVSEPGLVVVDVAAADDATALAFQQLLADRWATATAEQTTRDAGEPGVRLRCYLDLRQPVGSDASAHVPPQVFTEVRR</sequence>